<dbReference type="EMBL" id="JACHMW010000001">
    <property type="protein sequence ID" value="MBB5849021.1"/>
    <property type="molecule type" value="Genomic_DNA"/>
</dbReference>
<dbReference type="AlphaFoldDB" id="A0A7W9JJH6"/>
<gene>
    <name evidence="2" type="ORF">HDA33_001585</name>
</gene>
<dbReference type="RefSeq" id="WP_184172377.1">
    <property type="nucleotide sequence ID" value="NZ_BAABAG010000013.1"/>
</dbReference>
<accession>A0A7W9JJH6</accession>
<name>A0A7W9JJH6_9MICC</name>
<dbReference type="Proteomes" id="UP000567246">
    <property type="component" value="Unassembled WGS sequence"/>
</dbReference>
<feature type="region of interest" description="Disordered" evidence="1">
    <location>
        <begin position="1"/>
        <end position="36"/>
    </location>
</feature>
<reference evidence="2 3" key="1">
    <citation type="submission" date="2020-08" db="EMBL/GenBank/DDBJ databases">
        <title>Sequencing the genomes of 1000 actinobacteria strains.</title>
        <authorList>
            <person name="Klenk H.-P."/>
        </authorList>
    </citation>
    <scope>NUCLEOTIDE SEQUENCE [LARGE SCALE GENOMIC DNA]</scope>
    <source>
        <strain evidence="2 3">DSM 17945</strain>
    </source>
</reference>
<proteinExistence type="predicted"/>
<evidence type="ECO:0000313" key="2">
    <source>
        <dbReference type="EMBL" id="MBB5849021.1"/>
    </source>
</evidence>
<sequence>MTTRPPFVARKHHWQHNRTTASTAHAAPAQMTDPQGARHPGVALIVAGKPALVLTVDELTRVCADMIDAAEVARQRPPDNRTCAPERTTNQHN</sequence>
<evidence type="ECO:0000313" key="3">
    <source>
        <dbReference type="Proteomes" id="UP000567246"/>
    </source>
</evidence>
<protein>
    <submittedName>
        <fullName evidence="2">Uncharacterized protein</fullName>
    </submittedName>
</protein>
<comment type="caution">
    <text evidence="2">The sequence shown here is derived from an EMBL/GenBank/DDBJ whole genome shotgun (WGS) entry which is preliminary data.</text>
</comment>
<keyword evidence="3" id="KW-1185">Reference proteome</keyword>
<evidence type="ECO:0000256" key="1">
    <source>
        <dbReference type="SAM" id="MobiDB-lite"/>
    </source>
</evidence>
<organism evidence="2 3">
    <name type="scientific">Micrococcus endophyticus</name>
    <dbReference type="NCBI Taxonomy" id="455343"/>
    <lineage>
        <taxon>Bacteria</taxon>
        <taxon>Bacillati</taxon>
        <taxon>Actinomycetota</taxon>
        <taxon>Actinomycetes</taxon>
        <taxon>Micrococcales</taxon>
        <taxon>Micrococcaceae</taxon>
        <taxon>Micrococcus</taxon>
    </lineage>
</organism>
<feature type="region of interest" description="Disordered" evidence="1">
    <location>
        <begin position="74"/>
        <end position="93"/>
    </location>
</feature>